<dbReference type="InterPro" id="IPR008593">
    <property type="entry name" value="Dam_MeTrfase"/>
</dbReference>
<dbReference type="STRING" id="49186.SAMN05421647_102413"/>
<dbReference type="GO" id="GO:0009307">
    <property type="term" value="P:DNA restriction-modification system"/>
    <property type="evidence" value="ECO:0007669"/>
    <property type="project" value="InterPro"/>
</dbReference>
<evidence type="ECO:0000313" key="1">
    <source>
        <dbReference type="EMBL" id="SIQ14215.1"/>
    </source>
</evidence>
<dbReference type="AlphaFoldDB" id="A0A1N6QCG9"/>
<dbReference type="GO" id="GO:0009007">
    <property type="term" value="F:site-specific DNA-methyltransferase (adenine-specific) activity"/>
    <property type="evidence" value="ECO:0007669"/>
    <property type="project" value="InterPro"/>
</dbReference>
<evidence type="ECO:0000313" key="2">
    <source>
        <dbReference type="Proteomes" id="UP000186895"/>
    </source>
</evidence>
<dbReference type="GO" id="GO:0032259">
    <property type="term" value="P:methylation"/>
    <property type="evidence" value="ECO:0007669"/>
    <property type="project" value="UniProtKB-KW"/>
</dbReference>
<gene>
    <name evidence="1" type="ORF">SAMN05421647_102413</name>
</gene>
<dbReference type="RefSeq" id="WP_076461865.1">
    <property type="nucleotide sequence ID" value="NZ_FTMN01000002.1"/>
</dbReference>
<reference evidence="1 2" key="1">
    <citation type="submission" date="2017-01" db="EMBL/GenBank/DDBJ databases">
        <authorList>
            <person name="Mah S.A."/>
            <person name="Swanson W.J."/>
            <person name="Moy G.W."/>
            <person name="Vacquier V.D."/>
        </authorList>
    </citation>
    <scope>NUCLEOTIDE SEQUENCE [LARGE SCALE GENOMIC DNA]</scope>
    <source>
        <strain evidence="1 2">DSM 7027</strain>
    </source>
</reference>
<keyword evidence="1" id="KW-0808">Transferase</keyword>
<name>A0A1N6QCG9_9GAMM</name>
<organism evidence="1 2">
    <name type="scientific">Marinobacterium stanieri</name>
    <dbReference type="NCBI Taxonomy" id="49186"/>
    <lineage>
        <taxon>Bacteria</taxon>
        <taxon>Pseudomonadati</taxon>
        <taxon>Pseudomonadota</taxon>
        <taxon>Gammaproteobacteria</taxon>
        <taxon>Oceanospirillales</taxon>
        <taxon>Oceanospirillaceae</taxon>
        <taxon>Marinobacterium</taxon>
    </lineage>
</organism>
<keyword evidence="2" id="KW-1185">Reference proteome</keyword>
<accession>A0A1N6QCG9</accession>
<dbReference type="Proteomes" id="UP000186895">
    <property type="component" value="Unassembled WGS sequence"/>
</dbReference>
<proteinExistence type="predicted"/>
<dbReference type="GO" id="GO:0003677">
    <property type="term" value="F:DNA binding"/>
    <property type="evidence" value="ECO:0007669"/>
    <property type="project" value="InterPro"/>
</dbReference>
<sequence>MSGFFGTEVVRSPIKSVEWYTPQWVFDALGLQFDLDPSSPHDMETAVPANTKYTVFDDGLSKQWHGRVWLNPPYGKETPAWMGRMIDHGHGIALVFSRTDTTWCQAAMRSATAMLFIQGRIQFVPGHENQHKKSRSGAGTVMFAWGDDCASALEKMSDRGVYIRNTGSAAA</sequence>
<protein>
    <submittedName>
        <fullName evidence="1">DNA N-6-adenine-methyltransferase (Dam)</fullName>
    </submittedName>
</protein>
<dbReference type="EMBL" id="FTMN01000002">
    <property type="protein sequence ID" value="SIQ14215.1"/>
    <property type="molecule type" value="Genomic_DNA"/>
</dbReference>
<dbReference type="Pfam" id="PF05869">
    <property type="entry name" value="Dam"/>
    <property type="match status" value="1"/>
</dbReference>
<keyword evidence="1" id="KW-0489">Methyltransferase</keyword>